<feature type="compositionally biased region" description="Basic and acidic residues" evidence="1">
    <location>
        <begin position="692"/>
        <end position="703"/>
    </location>
</feature>
<feature type="compositionally biased region" description="Polar residues" evidence="1">
    <location>
        <begin position="309"/>
        <end position="342"/>
    </location>
</feature>
<sequence length="1198" mass="128696">MLSHLRFHRRGPSSPASPSPDQHTTSPPAGHSAPFPSDVLSPDLRPTLSSPSGLPPTLPPIARVTSNELDQSRHHQQHASMASQVEPRPHQTPKSPFNGGTGFIGGVALRNYQRDMEAQAAEAIDGGRGLGLVGQYSASQPTLAANVPPSTRPPPQVLKNTKAASSFSTPTEFQNSAPAPTGRRPAGTRLVTDLPSLVHSTSNTENPKPRKGLPFLKNPMSTLLMRRKNSQHAPDLLPLPMAKQKEEPMYDPRIKGTRVHDFSAPRPKKNAPTKDPSQASFTSPVPGSAVPPEQERFPNSPAVQPEQAPVSTSTQRIPSNASESVYSQDSKLVNNTPSTISKGTHDPIPETSASPGPDAPPVPPKDEGPISVQPRSPQASRLIESNASIYARSTASVRVGRSRGPSLSGLSGKDIPSAVPRHMKSTSSRFSFDMIGAAKQEKLLEDRHRQRELEKKTSEPSGPRDSRFDDFDDDGFDYDAMMDDDGLEEKIPGVNADYEDDIYEEEIPMVGFVPTPRDADGNRIGFATSQYTPNMPGALSPNLPINPQAMQQMQPGGLGIQGLDVPRVPSLENEAAFQKNQDLPPMNMGRSLHDDDLYFDDGMLGFENEFAEDLAAPPEWDDTPFDESIFDNNDTDQFGRPIAGAFAQAQSERRAAKEDDTKRESDMTTRFSAQSAASQSTAHTSLSVEVKNGTETEAPKDSPESNSPAEPAEPSAADQGAPSDGTMAAYQAALAAAAHKAAASGKFQRGSSPPLEDTPLPEPSHSPDTPDRGESLKEDLDGLDDYDDYGQSYEDLADFELDDDAIIAEANASALANDCDGWYGQEFGFYSAPASSHHGSDTVDFEYANGGFFGPKGGLDRSTSGRMVSREPNLTPITERSEYSNRNSIMSLSMPGFGGGTPLQSPGLAQLALLGDRGDEMSLSALLRLRSRAWGGSQASLVSSQNGSPRSERGDLSSSPWGPSFSSPPPTAFHARKNSVLSTISHDSDSISFSGSPTLTGGIPGLSSPPPPVPPLSPLESDIPEDAKVAPLNVSRPTSKVYESGISLSPISDPEESMPPSAMVSPLEPSNHASLPEPGDTTQRPSMGHRHKGSADSISYTKEQDSGATRWVMERRRTGEFGQVEVLEREVVEGGRYRKTADSAKMFMVENDGIKHIYVNTLWDEELWIWVGYIYTGDTGASRNIEPEHGASLGWLDS</sequence>
<feature type="region of interest" description="Disordered" evidence="1">
    <location>
        <begin position="1044"/>
        <end position="1106"/>
    </location>
</feature>
<feature type="compositionally biased region" description="Low complexity" evidence="1">
    <location>
        <begin position="396"/>
        <end position="412"/>
    </location>
</feature>
<organism evidence="2 3">
    <name type="scientific">Fusarium oligoseptatum</name>
    <dbReference type="NCBI Taxonomy" id="2604345"/>
    <lineage>
        <taxon>Eukaryota</taxon>
        <taxon>Fungi</taxon>
        <taxon>Dikarya</taxon>
        <taxon>Ascomycota</taxon>
        <taxon>Pezizomycotina</taxon>
        <taxon>Sordariomycetes</taxon>
        <taxon>Hypocreomycetidae</taxon>
        <taxon>Hypocreales</taxon>
        <taxon>Nectriaceae</taxon>
        <taxon>Fusarium</taxon>
        <taxon>Fusarium solani species complex</taxon>
    </lineage>
</organism>
<proteinExistence type="predicted"/>
<dbReference type="STRING" id="1325735.A0A428U1Z2"/>
<feature type="compositionally biased region" description="Polar residues" evidence="1">
    <location>
        <begin position="275"/>
        <end position="285"/>
    </location>
</feature>
<accession>A0A428U1Z2</accession>
<feature type="compositionally biased region" description="Polar residues" evidence="1">
    <location>
        <begin position="937"/>
        <end position="949"/>
    </location>
</feature>
<feature type="region of interest" description="Disordered" evidence="1">
    <location>
        <begin position="937"/>
        <end position="974"/>
    </location>
</feature>
<reference evidence="2 3" key="1">
    <citation type="submission" date="2017-06" db="EMBL/GenBank/DDBJ databases">
        <title>Comparative genomic analysis of Ambrosia Fusariam Clade fungi.</title>
        <authorList>
            <person name="Stajich J.E."/>
            <person name="Carrillo J."/>
            <person name="Kijimoto T."/>
            <person name="Eskalen A."/>
            <person name="O'Donnell K."/>
            <person name="Kasson M."/>
        </authorList>
    </citation>
    <scope>NUCLEOTIDE SEQUENCE [LARGE SCALE GENOMIC DNA]</scope>
    <source>
        <strain evidence="2 3">NRRL62579</strain>
    </source>
</reference>
<evidence type="ECO:0000313" key="3">
    <source>
        <dbReference type="Proteomes" id="UP000287144"/>
    </source>
</evidence>
<feature type="compositionally biased region" description="Pro residues" evidence="1">
    <location>
        <begin position="1007"/>
        <end position="1017"/>
    </location>
</feature>
<name>A0A428U1Z2_9HYPO</name>
<feature type="compositionally biased region" description="Basic and acidic residues" evidence="1">
    <location>
        <begin position="439"/>
        <end position="469"/>
    </location>
</feature>
<feature type="compositionally biased region" description="Polar residues" evidence="1">
    <location>
        <begin position="373"/>
        <end position="395"/>
    </location>
</feature>
<evidence type="ECO:0000256" key="1">
    <source>
        <dbReference type="SAM" id="MobiDB-lite"/>
    </source>
</evidence>
<feature type="region of interest" description="Disordered" evidence="1">
    <location>
        <begin position="740"/>
        <end position="789"/>
    </location>
</feature>
<feature type="compositionally biased region" description="Low complexity" evidence="1">
    <location>
        <begin position="704"/>
        <end position="717"/>
    </location>
</feature>
<feature type="compositionally biased region" description="Basic and acidic residues" evidence="1">
    <location>
        <begin position="768"/>
        <end position="780"/>
    </location>
</feature>
<feature type="compositionally biased region" description="Basic residues" evidence="1">
    <location>
        <begin position="1"/>
        <end position="11"/>
    </location>
</feature>
<feature type="compositionally biased region" description="Polar residues" evidence="1">
    <location>
        <begin position="158"/>
        <end position="178"/>
    </location>
</feature>
<feature type="compositionally biased region" description="Low complexity" evidence="1">
    <location>
        <begin position="668"/>
        <end position="687"/>
    </location>
</feature>
<keyword evidence="3" id="KW-1185">Reference proteome</keyword>
<feature type="region of interest" description="Disordered" evidence="1">
    <location>
        <begin position="631"/>
        <end position="728"/>
    </location>
</feature>
<dbReference type="EMBL" id="NKCK01000035">
    <property type="protein sequence ID" value="RSM08291.1"/>
    <property type="molecule type" value="Genomic_DNA"/>
</dbReference>
<comment type="caution">
    <text evidence="2">The sequence shown here is derived from an EMBL/GenBank/DDBJ whole genome shotgun (WGS) entry which is preliminary data.</text>
</comment>
<feature type="compositionally biased region" description="Acidic residues" evidence="1">
    <location>
        <begin position="470"/>
        <end position="487"/>
    </location>
</feature>
<dbReference type="AlphaFoldDB" id="A0A428U1Z2"/>
<feature type="region of interest" description="Disordered" evidence="1">
    <location>
        <begin position="142"/>
        <end position="216"/>
    </location>
</feature>
<feature type="compositionally biased region" description="Low complexity" evidence="1">
    <location>
        <begin position="986"/>
        <end position="996"/>
    </location>
</feature>
<gene>
    <name evidence="2" type="ORF">CEP52_004761</name>
</gene>
<evidence type="ECO:0000313" key="2">
    <source>
        <dbReference type="EMBL" id="RSM08291.1"/>
    </source>
</evidence>
<feature type="compositionally biased region" description="Basic and acidic residues" evidence="1">
    <location>
        <begin position="243"/>
        <end position="263"/>
    </location>
</feature>
<feature type="region of interest" description="Disordered" evidence="1">
    <location>
        <begin position="1"/>
        <end position="105"/>
    </location>
</feature>
<dbReference type="Proteomes" id="UP000287144">
    <property type="component" value="Unassembled WGS sequence"/>
</dbReference>
<feature type="region of interest" description="Disordered" evidence="1">
    <location>
        <begin position="986"/>
        <end position="1023"/>
    </location>
</feature>
<protein>
    <submittedName>
        <fullName evidence="2">Uncharacterized protein</fullName>
    </submittedName>
</protein>
<feature type="region of interest" description="Disordered" evidence="1">
    <location>
        <begin position="231"/>
        <end position="490"/>
    </location>
</feature>
<feature type="compositionally biased region" description="Basic and acidic residues" evidence="1">
    <location>
        <begin position="651"/>
        <end position="667"/>
    </location>
</feature>